<dbReference type="SUPFAM" id="SSF81383">
    <property type="entry name" value="F-box domain"/>
    <property type="match status" value="1"/>
</dbReference>
<dbReference type="Pfam" id="PF00646">
    <property type="entry name" value="F-box"/>
    <property type="match status" value="1"/>
</dbReference>
<dbReference type="AlphaFoldDB" id="A0A8H5M6N3"/>
<organism evidence="2 3">
    <name type="scientific">Collybiopsis confluens</name>
    <dbReference type="NCBI Taxonomy" id="2823264"/>
    <lineage>
        <taxon>Eukaryota</taxon>
        <taxon>Fungi</taxon>
        <taxon>Dikarya</taxon>
        <taxon>Basidiomycota</taxon>
        <taxon>Agaricomycotina</taxon>
        <taxon>Agaricomycetes</taxon>
        <taxon>Agaricomycetidae</taxon>
        <taxon>Agaricales</taxon>
        <taxon>Marasmiineae</taxon>
        <taxon>Omphalotaceae</taxon>
        <taxon>Collybiopsis</taxon>
    </lineage>
</organism>
<evidence type="ECO:0000313" key="3">
    <source>
        <dbReference type="Proteomes" id="UP000518752"/>
    </source>
</evidence>
<dbReference type="OrthoDB" id="3020545at2759"/>
<accession>A0A8H5M6N3</accession>
<name>A0A8H5M6N3_9AGAR</name>
<dbReference type="EMBL" id="JAACJN010000050">
    <property type="protein sequence ID" value="KAF5382823.1"/>
    <property type="molecule type" value="Genomic_DNA"/>
</dbReference>
<reference evidence="2 3" key="1">
    <citation type="journal article" date="2020" name="ISME J.">
        <title>Uncovering the hidden diversity of litter-decomposition mechanisms in mushroom-forming fungi.</title>
        <authorList>
            <person name="Floudas D."/>
            <person name="Bentzer J."/>
            <person name="Ahren D."/>
            <person name="Johansson T."/>
            <person name="Persson P."/>
            <person name="Tunlid A."/>
        </authorList>
    </citation>
    <scope>NUCLEOTIDE SEQUENCE [LARGE SCALE GENOMIC DNA]</scope>
    <source>
        <strain evidence="2 3">CBS 406.79</strain>
    </source>
</reference>
<keyword evidence="3" id="KW-1185">Reference proteome</keyword>
<dbReference type="InterPro" id="IPR001810">
    <property type="entry name" value="F-box_dom"/>
</dbReference>
<dbReference type="CDD" id="cd09917">
    <property type="entry name" value="F-box_SF"/>
    <property type="match status" value="1"/>
</dbReference>
<evidence type="ECO:0000313" key="2">
    <source>
        <dbReference type="EMBL" id="KAF5382823.1"/>
    </source>
</evidence>
<proteinExistence type="predicted"/>
<sequence length="215" mass="24629">MQLLGPKVIKKSLRQVIQRLGRRLSIQNPSVKAGDILCLPPELQLAIYHNLDIEGKRQLRLVCRAFNNLLALEVVYDELRIALEKQTIFFIKGASREDEFGYKPFIIKEVSRPSKNDSGETQHLSVDVYWPKFMRDEEELGDERVSIQMEMSELSVTGTLFDEDRIQAVDYSTTLSGKLEKVSACLLRNRFDCSECNNERSVCPGCGGFSRRYEC</sequence>
<dbReference type="PROSITE" id="PS50181">
    <property type="entry name" value="FBOX"/>
    <property type="match status" value="1"/>
</dbReference>
<evidence type="ECO:0000259" key="1">
    <source>
        <dbReference type="PROSITE" id="PS50181"/>
    </source>
</evidence>
<comment type="caution">
    <text evidence="2">The sequence shown here is derived from an EMBL/GenBank/DDBJ whole genome shotgun (WGS) entry which is preliminary data.</text>
</comment>
<dbReference type="Proteomes" id="UP000518752">
    <property type="component" value="Unassembled WGS sequence"/>
</dbReference>
<gene>
    <name evidence="2" type="ORF">D9757_007340</name>
</gene>
<feature type="domain" description="F-box" evidence="1">
    <location>
        <begin position="33"/>
        <end position="79"/>
    </location>
</feature>
<protein>
    <recommendedName>
        <fullName evidence="1">F-box domain-containing protein</fullName>
    </recommendedName>
</protein>
<dbReference type="InterPro" id="IPR036047">
    <property type="entry name" value="F-box-like_dom_sf"/>
</dbReference>